<dbReference type="GO" id="GO:0005737">
    <property type="term" value="C:cytoplasm"/>
    <property type="evidence" value="ECO:0007669"/>
    <property type="project" value="TreeGrafter"/>
</dbReference>
<dbReference type="EMBL" id="JAKUCV010000959">
    <property type="protein sequence ID" value="KAJ4848238.1"/>
    <property type="molecule type" value="Genomic_DNA"/>
</dbReference>
<keyword evidence="11" id="KW-1185">Reference proteome</keyword>
<feature type="signal peptide" evidence="8">
    <location>
        <begin position="1"/>
        <end position="19"/>
    </location>
</feature>
<sequence length="367" mass="41754">MLKIHIVSLLVFSFSDQRAYITRASIDLTQIVWIRMGWLSSILRAPRCRTNHFIRVHPTSTGGVCQNGFENILGTNGHQCPPPRVTWRIPILQSISTTTGHEASDTSSREADNHLRQEFADKTDNTKGSSSTGRLVLMSKFKSIQLSDAEHKIIGEEDSETPVDIFVLDLQTTGLCSKDNRIVEIAIRHLNGTKDSCFQSLVNPGEDVRKSSRTRGITNDMIYHPDVPRMEDLIPILVEYIESRKTTRGSTVLMVAHNGRRFDVPFLIQEFSRCKMEIPPHWQFLDTIGYAPRLRSIMGPKFKFTLQALAEYYKIPQEGPKHRAMPDVNLLTSVLEKIAFDLKLTTRKLVERSFMASDLKKKCNQKL</sequence>
<evidence type="ECO:0000313" key="11">
    <source>
        <dbReference type="Proteomes" id="UP001141552"/>
    </source>
</evidence>
<keyword evidence="2" id="KW-0540">Nuclease</keyword>
<comment type="similarity">
    <text evidence="7">Belongs to the exonuclease superfamily. TREX family.</text>
</comment>
<comment type="cofactor">
    <cofactor evidence="1">
        <name>Mg(2+)</name>
        <dbReference type="ChEBI" id="CHEBI:18420"/>
    </cofactor>
</comment>
<evidence type="ECO:0000256" key="3">
    <source>
        <dbReference type="ARBA" id="ARBA00022723"/>
    </source>
</evidence>
<keyword evidence="5" id="KW-0269">Exonuclease</keyword>
<feature type="domain" description="Exonuclease" evidence="9">
    <location>
        <begin position="164"/>
        <end position="344"/>
    </location>
</feature>
<reference evidence="10" key="1">
    <citation type="submission" date="2022-02" db="EMBL/GenBank/DDBJ databases">
        <authorList>
            <person name="Henning P.M."/>
            <person name="McCubbin A.G."/>
            <person name="Shore J.S."/>
        </authorList>
    </citation>
    <scope>NUCLEOTIDE SEQUENCE</scope>
    <source>
        <strain evidence="10">F60SS</strain>
        <tissue evidence="10">Leaves</tissue>
    </source>
</reference>
<evidence type="ECO:0000256" key="7">
    <source>
        <dbReference type="ARBA" id="ARBA00025769"/>
    </source>
</evidence>
<keyword evidence="4" id="KW-0378">Hydrolase</keyword>
<dbReference type="PANTHER" id="PTHR13058:SF19">
    <property type="entry name" value="LD40940P"/>
    <property type="match status" value="1"/>
</dbReference>
<dbReference type="GO" id="GO:0006308">
    <property type="term" value="P:DNA catabolic process"/>
    <property type="evidence" value="ECO:0007669"/>
    <property type="project" value="TreeGrafter"/>
</dbReference>
<dbReference type="SUPFAM" id="SSF53098">
    <property type="entry name" value="Ribonuclease H-like"/>
    <property type="match status" value="1"/>
</dbReference>
<dbReference type="Pfam" id="PF00929">
    <property type="entry name" value="RNase_T"/>
    <property type="match status" value="1"/>
</dbReference>
<organism evidence="10 11">
    <name type="scientific">Turnera subulata</name>
    <dbReference type="NCBI Taxonomy" id="218843"/>
    <lineage>
        <taxon>Eukaryota</taxon>
        <taxon>Viridiplantae</taxon>
        <taxon>Streptophyta</taxon>
        <taxon>Embryophyta</taxon>
        <taxon>Tracheophyta</taxon>
        <taxon>Spermatophyta</taxon>
        <taxon>Magnoliopsida</taxon>
        <taxon>eudicotyledons</taxon>
        <taxon>Gunneridae</taxon>
        <taxon>Pentapetalae</taxon>
        <taxon>rosids</taxon>
        <taxon>fabids</taxon>
        <taxon>Malpighiales</taxon>
        <taxon>Passifloraceae</taxon>
        <taxon>Turnera</taxon>
    </lineage>
</organism>
<evidence type="ECO:0000259" key="9">
    <source>
        <dbReference type="SMART" id="SM00479"/>
    </source>
</evidence>
<dbReference type="SMART" id="SM00479">
    <property type="entry name" value="EXOIII"/>
    <property type="match status" value="1"/>
</dbReference>
<dbReference type="CDD" id="cd06127">
    <property type="entry name" value="DEDDh"/>
    <property type="match status" value="1"/>
</dbReference>
<dbReference type="Proteomes" id="UP001141552">
    <property type="component" value="Unassembled WGS sequence"/>
</dbReference>
<dbReference type="InterPro" id="IPR040393">
    <property type="entry name" value="TREX1/2"/>
</dbReference>
<keyword evidence="6" id="KW-0460">Magnesium</keyword>
<dbReference type="PANTHER" id="PTHR13058">
    <property type="entry name" value="THREE PRIME REPAIR EXONUCLEASE 1, 2"/>
    <property type="match status" value="1"/>
</dbReference>
<evidence type="ECO:0000256" key="4">
    <source>
        <dbReference type="ARBA" id="ARBA00022801"/>
    </source>
</evidence>
<dbReference type="Gene3D" id="3.30.420.10">
    <property type="entry name" value="Ribonuclease H-like superfamily/Ribonuclease H"/>
    <property type="match status" value="1"/>
</dbReference>
<gene>
    <name evidence="10" type="ORF">Tsubulata_042283</name>
</gene>
<reference evidence="10" key="2">
    <citation type="journal article" date="2023" name="Plants (Basel)">
        <title>Annotation of the Turnera subulata (Passifloraceae) Draft Genome Reveals the S-Locus Evolved after the Divergence of Turneroideae from Passifloroideae in a Stepwise Manner.</title>
        <authorList>
            <person name="Henning P.M."/>
            <person name="Roalson E.H."/>
            <person name="Mir W."/>
            <person name="McCubbin A.G."/>
            <person name="Shore J.S."/>
        </authorList>
    </citation>
    <scope>NUCLEOTIDE SEQUENCE</scope>
    <source>
        <strain evidence="10">F60SS</strain>
    </source>
</reference>
<dbReference type="GO" id="GO:0046872">
    <property type="term" value="F:metal ion binding"/>
    <property type="evidence" value="ECO:0007669"/>
    <property type="project" value="UniProtKB-KW"/>
</dbReference>
<dbReference type="OrthoDB" id="10250935at2759"/>
<name>A0A9Q0GDI6_9ROSI</name>
<dbReference type="GO" id="GO:0003676">
    <property type="term" value="F:nucleic acid binding"/>
    <property type="evidence" value="ECO:0007669"/>
    <property type="project" value="InterPro"/>
</dbReference>
<keyword evidence="3" id="KW-0479">Metal-binding</keyword>
<accession>A0A9Q0GDI6</accession>
<dbReference type="InterPro" id="IPR036397">
    <property type="entry name" value="RNaseH_sf"/>
</dbReference>
<evidence type="ECO:0000256" key="5">
    <source>
        <dbReference type="ARBA" id="ARBA00022839"/>
    </source>
</evidence>
<protein>
    <recommendedName>
        <fullName evidence="9">Exonuclease domain-containing protein</fullName>
    </recommendedName>
</protein>
<feature type="chain" id="PRO_5040406900" description="Exonuclease domain-containing protein" evidence="8">
    <location>
        <begin position="20"/>
        <end position="367"/>
    </location>
</feature>
<dbReference type="InterPro" id="IPR013520">
    <property type="entry name" value="Ribonucl_H"/>
</dbReference>
<evidence type="ECO:0000256" key="2">
    <source>
        <dbReference type="ARBA" id="ARBA00022722"/>
    </source>
</evidence>
<keyword evidence="8" id="KW-0732">Signal</keyword>
<comment type="caution">
    <text evidence="10">The sequence shown here is derived from an EMBL/GenBank/DDBJ whole genome shotgun (WGS) entry which is preliminary data.</text>
</comment>
<evidence type="ECO:0000256" key="8">
    <source>
        <dbReference type="SAM" id="SignalP"/>
    </source>
</evidence>
<proteinExistence type="inferred from homology"/>
<evidence type="ECO:0000256" key="1">
    <source>
        <dbReference type="ARBA" id="ARBA00001946"/>
    </source>
</evidence>
<dbReference type="GO" id="GO:0008296">
    <property type="term" value="F:3'-5'-DNA exonuclease activity"/>
    <property type="evidence" value="ECO:0007669"/>
    <property type="project" value="TreeGrafter"/>
</dbReference>
<dbReference type="InterPro" id="IPR012337">
    <property type="entry name" value="RNaseH-like_sf"/>
</dbReference>
<dbReference type="AlphaFoldDB" id="A0A9Q0GDI6"/>
<evidence type="ECO:0000313" key="10">
    <source>
        <dbReference type="EMBL" id="KAJ4848238.1"/>
    </source>
</evidence>
<evidence type="ECO:0000256" key="6">
    <source>
        <dbReference type="ARBA" id="ARBA00022842"/>
    </source>
</evidence>